<dbReference type="SUPFAM" id="SSF56601">
    <property type="entry name" value="beta-lactamase/transpeptidase-like"/>
    <property type="match status" value="1"/>
</dbReference>
<dbReference type="PANTHER" id="PTHR30627:SF6">
    <property type="entry name" value="BETA-LACTAMASE YBXI-RELATED"/>
    <property type="match status" value="1"/>
</dbReference>
<evidence type="ECO:0000259" key="8">
    <source>
        <dbReference type="Pfam" id="PF00905"/>
    </source>
</evidence>
<dbReference type="RefSeq" id="WP_212213783.1">
    <property type="nucleotide sequence ID" value="NZ_JAGUCO010000002.1"/>
</dbReference>
<accession>A0ABS5JS79</accession>
<name>A0ABS5JS79_9BACT</name>
<keyword evidence="10" id="KW-1185">Reference proteome</keyword>
<dbReference type="EC" id="3.5.2.6" evidence="3 7"/>
<evidence type="ECO:0000256" key="2">
    <source>
        <dbReference type="ARBA" id="ARBA00007898"/>
    </source>
</evidence>
<feature type="domain" description="Penicillin-binding protein transpeptidase" evidence="8">
    <location>
        <begin position="53"/>
        <end position="270"/>
    </location>
</feature>
<comment type="similarity">
    <text evidence="2 7">Belongs to the class-D beta-lactamase family.</text>
</comment>
<protein>
    <recommendedName>
        <fullName evidence="3 7">Beta-lactamase</fullName>
        <ecNumber evidence="3 7">3.5.2.6</ecNumber>
    </recommendedName>
</protein>
<evidence type="ECO:0000256" key="4">
    <source>
        <dbReference type="ARBA" id="ARBA00022729"/>
    </source>
</evidence>
<dbReference type="EMBL" id="JAGUCO010000002">
    <property type="protein sequence ID" value="MBS2097419.1"/>
    <property type="molecule type" value="Genomic_DNA"/>
</dbReference>
<comment type="caution">
    <text evidence="9">The sequence shown here is derived from an EMBL/GenBank/DDBJ whole genome shotgun (WGS) entry which is preliminary data.</text>
</comment>
<evidence type="ECO:0000256" key="7">
    <source>
        <dbReference type="RuleBase" id="RU361140"/>
    </source>
</evidence>
<dbReference type="InterPro" id="IPR012338">
    <property type="entry name" value="Beta-lactam/transpept-like"/>
</dbReference>
<proteinExistence type="inferred from homology"/>
<evidence type="ECO:0000256" key="3">
    <source>
        <dbReference type="ARBA" id="ARBA00012865"/>
    </source>
</evidence>
<dbReference type="InterPro" id="IPR002137">
    <property type="entry name" value="Beta-lactam_class-D_AS"/>
</dbReference>
<dbReference type="PANTHER" id="PTHR30627">
    <property type="entry name" value="PEPTIDOGLYCAN D,D-TRANSPEPTIDASE"/>
    <property type="match status" value="1"/>
</dbReference>
<evidence type="ECO:0000313" key="9">
    <source>
        <dbReference type="EMBL" id="MBS2097419.1"/>
    </source>
</evidence>
<keyword evidence="5 7" id="KW-0378">Hydrolase</keyword>
<gene>
    <name evidence="9" type="ORF">KEM10_03950</name>
</gene>
<organism evidence="9 10">
    <name type="scientific">Carboxylicivirga linearis</name>
    <dbReference type="NCBI Taxonomy" id="1628157"/>
    <lineage>
        <taxon>Bacteria</taxon>
        <taxon>Pseudomonadati</taxon>
        <taxon>Bacteroidota</taxon>
        <taxon>Bacteroidia</taxon>
        <taxon>Marinilabiliales</taxon>
        <taxon>Marinilabiliaceae</taxon>
        <taxon>Carboxylicivirga</taxon>
    </lineage>
</organism>
<dbReference type="InterPro" id="IPR001460">
    <property type="entry name" value="PCN-bd_Tpept"/>
</dbReference>
<evidence type="ECO:0000256" key="1">
    <source>
        <dbReference type="ARBA" id="ARBA00001526"/>
    </source>
</evidence>
<reference evidence="9 10" key="1">
    <citation type="journal article" date="2015" name="Int. J. Syst. Evol. Microbiol.">
        <title>Carboxylicivirga linearis sp. nov., isolated from a sea cucumber culture pond.</title>
        <authorList>
            <person name="Wang F.Q."/>
            <person name="Zhou Y.X."/>
            <person name="Lin X.Z."/>
            <person name="Chen G.J."/>
            <person name="Du Z.J."/>
        </authorList>
    </citation>
    <scope>NUCLEOTIDE SEQUENCE [LARGE SCALE GENOMIC DNA]</scope>
    <source>
        <strain evidence="9 10">FB218</strain>
    </source>
</reference>
<evidence type="ECO:0000313" key="10">
    <source>
        <dbReference type="Proteomes" id="UP000708576"/>
    </source>
</evidence>
<evidence type="ECO:0000256" key="6">
    <source>
        <dbReference type="ARBA" id="ARBA00023251"/>
    </source>
</evidence>
<dbReference type="Pfam" id="PF00905">
    <property type="entry name" value="Transpeptidase"/>
    <property type="match status" value="1"/>
</dbReference>
<evidence type="ECO:0000256" key="5">
    <source>
        <dbReference type="ARBA" id="ARBA00022801"/>
    </source>
</evidence>
<dbReference type="Gene3D" id="3.40.710.10">
    <property type="entry name" value="DD-peptidase/beta-lactamase superfamily"/>
    <property type="match status" value="1"/>
</dbReference>
<dbReference type="Proteomes" id="UP000708576">
    <property type="component" value="Unassembled WGS sequence"/>
</dbReference>
<sequence length="275" mass="32062">MYLKPKIFHFVIIFTFLASAIIAQQKEIEIAKLFKGSKGCFVISKFDNSEHYYFNKEQCLQRYSPCSTFKVPNSLIALQTGVAIDTNFVIKWDSIRNPHEAWMDKQAPFKFWCQDQTMQSALKYSVVWYYQEIARRVGESQMQSAINDLNYGNKDISSALDRFWLCGSMRISAVEQTQFLRKLYNEKLTGFSKENIKKVKAIMLYEKGENYTLYGKTGGGKCWPDQVIGWYVGFVETPRGPYVFAMNMLADEFKEFNNNRRIEVVKQILKILGYI</sequence>
<keyword evidence="6 7" id="KW-0046">Antibiotic resistance</keyword>
<keyword evidence="4" id="KW-0732">Signal</keyword>
<dbReference type="InterPro" id="IPR050515">
    <property type="entry name" value="Beta-lactam/transpept"/>
</dbReference>
<dbReference type="PROSITE" id="PS00337">
    <property type="entry name" value="BETA_LACTAMASE_D"/>
    <property type="match status" value="1"/>
</dbReference>
<comment type="catalytic activity">
    <reaction evidence="1 7">
        <text>a beta-lactam + H2O = a substituted beta-amino acid</text>
        <dbReference type="Rhea" id="RHEA:20401"/>
        <dbReference type="ChEBI" id="CHEBI:15377"/>
        <dbReference type="ChEBI" id="CHEBI:35627"/>
        <dbReference type="ChEBI" id="CHEBI:140347"/>
        <dbReference type="EC" id="3.5.2.6"/>
    </reaction>
</comment>